<dbReference type="PANTHER" id="PTHR13696">
    <property type="entry name" value="P-LOOP CONTAINING NUCLEOSIDE TRIPHOSPHATE HYDROLASE"/>
    <property type="match status" value="1"/>
</dbReference>
<keyword evidence="3" id="KW-1185">Reference proteome</keyword>
<evidence type="ECO:0000313" key="2">
    <source>
        <dbReference type="EMBL" id="MFC6593165.1"/>
    </source>
</evidence>
<evidence type="ECO:0000313" key="3">
    <source>
        <dbReference type="Proteomes" id="UP001596297"/>
    </source>
</evidence>
<feature type="domain" description="AAA" evidence="1">
    <location>
        <begin position="6"/>
        <end position="170"/>
    </location>
</feature>
<dbReference type="CDD" id="cd02042">
    <property type="entry name" value="ParAB_family"/>
    <property type="match status" value="1"/>
</dbReference>
<sequence length="257" mass="27700">MSGQTRVILMFIHAGGAGKTSTTRDLGAELARRGKRVLLIDLDPQANLTTWLGVYDAEPEQTVQGALMDYEPLPEPIRVHGLDLIPSHLALARTERILGGLTNSEGRLQLAIDALRESGKYDYILLDSPPSLGRITSNAANSADWVVVPIQAALKGLNALDGVQETITEHSRTNRGLKVAMYLVTQMNNTKVAHEMIAAFTELLGDRLAGPMTSRPAIYGKAQTEGRPIGAERADADALREIVAATDTLLERVGDLA</sequence>
<accession>A0ABW1YJ52</accession>
<dbReference type="RefSeq" id="WP_380084238.1">
    <property type="nucleotide sequence ID" value="NZ_JBHSWD010000006.1"/>
</dbReference>
<dbReference type="EMBL" id="JBHSWD010000006">
    <property type="protein sequence ID" value="MFC6593165.1"/>
    <property type="molecule type" value="Genomic_DNA"/>
</dbReference>
<dbReference type="Pfam" id="PF13614">
    <property type="entry name" value="AAA_31"/>
    <property type="match status" value="1"/>
</dbReference>
<protein>
    <submittedName>
        <fullName evidence="2">ParA family protein</fullName>
    </submittedName>
</protein>
<dbReference type="PANTHER" id="PTHR13696:SF52">
    <property type="entry name" value="PARA FAMILY PROTEIN CT_582"/>
    <property type="match status" value="1"/>
</dbReference>
<reference evidence="3" key="1">
    <citation type="journal article" date="2019" name="Int. J. Syst. Evol. Microbiol.">
        <title>The Global Catalogue of Microorganisms (GCM) 10K type strain sequencing project: providing services to taxonomists for standard genome sequencing and annotation.</title>
        <authorList>
            <consortium name="The Broad Institute Genomics Platform"/>
            <consortium name="The Broad Institute Genome Sequencing Center for Infectious Disease"/>
            <person name="Wu L."/>
            <person name="Ma J."/>
        </authorList>
    </citation>
    <scope>NUCLEOTIDE SEQUENCE [LARGE SCALE GENOMIC DNA]</scope>
    <source>
        <strain evidence="3">CGMCC 1.15772</strain>
    </source>
</reference>
<dbReference type="InterPro" id="IPR025669">
    <property type="entry name" value="AAA_dom"/>
</dbReference>
<dbReference type="PIRSF" id="PIRSF009320">
    <property type="entry name" value="Nuc_binding_HP_1000"/>
    <property type="match status" value="1"/>
</dbReference>
<dbReference type="Gene3D" id="3.40.50.300">
    <property type="entry name" value="P-loop containing nucleotide triphosphate hydrolases"/>
    <property type="match status" value="1"/>
</dbReference>
<dbReference type="SUPFAM" id="SSF52540">
    <property type="entry name" value="P-loop containing nucleoside triphosphate hydrolases"/>
    <property type="match status" value="1"/>
</dbReference>
<comment type="caution">
    <text evidence="2">The sequence shown here is derived from an EMBL/GenBank/DDBJ whole genome shotgun (WGS) entry which is preliminary data.</text>
</comment>
<dbReference type="InterPro" id="IPR050678">
    <property type="entry name" value="DNA_Partitioning_ATPase"/>
</dbReference>
<gene>
    <name evidence="2" type="ORF">ACFP81_14850</name>
</gene>
<dbReference type="Proteomes" id="UP001596297">
    <property type="component" value="Unassembled WGS sequence"/>
</dbReference>
<proteinExistence type="predicted"/>
<dbReference type="InterPro" id="IPR027417">
    <property type="entry name" value="P-loop_NTPase"/>
</dbReference>
<organism evidence="2 3">
    <name type="scientific">Deinococcus lacus</name>
    <dbReference type="NCBI Taxonomy" id="392561"/>
    <lineage>
        <taxon>Bacteria</taxon>
        <taxon>Thermotogati</taxon>
        <taxon>Deinococcota</taxon>
        <taxon>Deinococci</taxon>
        <taxon>Deinococcales</taxon>
        <taxon>Deinococcaceae</taxon>
        <taxon>Deinococcus</taxon>
    </lineage>
</organism>
<evidence type="ECO:0000259" key="1">
    <source>
        <dbReference type="Pfam" id="PF13614"/>
    </source>
</evidence>
<name>A0ABW1YJ52_9DEIO</name>